<evidence type="ECO:0000259" key="1">
    <source>
        <dbReference type="Pfam" id="PF13454"/>
    </source>
</evidence>
<evidence type="ECO:0000313" key="2">
    <source>
        <dbReference type="EMBL" id="ADV25904.1"/>
    </source>
</evidence>
<name>E6WP05_PSEUU</name>
<keyword evidence="3" id="KW-1185">Reference proteome</keyword>
<protein>
    <recommendedName>
        <fullName evidence="1">FAD-dependent urate hydroxylase HpyO/Asp monooxygenase CreE-like FAD/NAD(P)-binding domain-containing protein</fullName>
    </recommendedName>
</protein>
<dbReference type="RefSeq" id="WP_013533734.1">
    <property type="nucleotide sequence ID" value="NC_014924.1"/>
</dbReference>
<dbReference type="eggNOG" id="COG4529">
    <property type="taxonomic scope" value="Bacteria"/>
</dbReference>
<dbReference type="HOGENOM" id="CLU_020215_2_0_6"/>
<dbReference type="PANTHER" id="PTHR40254:SF1">
    <property type="entry name" value="BLR0577 PROTEIN"/>
    <property type="match status" value="1"/>
</dbReference>
<dbReference type="PANTHER" id="PTHR40254">
    <property type="entry name" value="BLR0577 PROTEIN"/>
    <property type="match status" value="1"/>
</dbReference>
<dbReference type="OrthoDB" id="101972at2"/>
<dbReference type="Pfam" id="PF13454">
    <property type="entry name" value="NAD_binding_9"/>
    <property type="match status" value="1"/>
</dbReference>
<dbReference type="InterPro" id="IPR036188">
    <property type="entry name" value="FAD/NAD-bd_sf"/>
</dbReference>
<dbReference type="SUPFAM" id="SSF51905">
    <property type="entry name" value="FAD/NAD(P)-binding domain"/>
    <property type="match status" value="2"/>
</dbReference>
<organism evidence="2 3">
    <name type="scientific">Pseudoxanthomonas suwonensis (strain 11-1)</name>
    <dbReference type="NCBI Taxonomy" id="743721"/>
    <lineage>
        <taxon>Bacteria</taxon>
        <taxon>Pseudomonadati</taxon>
        <taxon>Pseudomonadota</taxon>
        <taxon>Gammaproteobacteria</taxon>
        <taxon>Lysobacterales</taxon>
        <taxon>Lysobacteraceae</taxon>
        <taxon>Pseudoxanthomonas</taxon>
    </lineage>
</organism>
<dbReference type="KEGG" id="psu:Psesu_0041"/>
<proteinExistence type="predicted"/>
<gene>
    <name evidence="2" type="ordered locus">Psesu_0041</name>
</gene>
<dbReference type="InterPro" id="IPR038732">
    <property type="entry name" value="HpyO/CreE_NAD-binding"/>
</dbReference>
<reference evidence="2 3" key="1">
    <citation type="submission" date="2011-01" db="EMBL/GenBank/DDBJ databases">
        <title>Complete sequence of Pseudoxanthomonas suwonensis 11-1.</title>
        <authorList>
            <consortium name="US DOE Joint Genome Institute"/>
            <person name="Lucas S."/>
            <person name="Copeland A."/>
            <person name="Lapidus A."/>
            <person name="Cheng J.-F."/>
            <person name="Goodwin L."/>
            <person name="Pitluck S."/>
            <person name="Teshima H."/>
            <person name="Detter J.C."/>
            <person name="Han C."/>
            <person name="Tapia R."/>
            <person name="Land M."/>
            <person name="Hauser L."/>
            <person name="Kyrpides N."/>
            <person name="Ivanova N."/>
            <person name="Ovchinnikova G."/>
            <person name="Siebers A.K."/>
            <person name="Allgaier M."/>
            <person name="Thelen M.P."/>
            <person name="Hugenholtz P."/>
            <person name="Gladden J."/>
            <person name="Woyke T."/>
        </authorList>
    </citation>
    <scope>NUCLEOTIDE SEQUENCE [LARGE SCALE GENOMIC DNA]</scope>
    <source>
        <strain evidence="3">11-1</strain>
    </source>
</reference>
<accession>E6WP05</accession>
<dbReference type="Gene3D" id="3.50.50.60">
    <property type="entry name" value="FAD/NAD(P)-binding domain"/>
    <property type="match status" value="1"/>
</dbReference>
<feature type="domain" description="FAD-dependent urate hydroxylase HpyO/Asp monooxygenase CreE-like FAD/NAD(P)-binding" evidence="1">
    <location>
        <begin position="5"/>
        <end position="147"/>
    </location>
</feature>
<sequence length="477" mass="52538">MRITIIGAGFTGSVLATELARIAPVGVDLCLVGNADGFGRGVAYGEARPEHLLNVRAREMGATLDQPAEFARWLNLTRRAEESFLPRLVYGEYLYSRMQSAAQVSLAGFNQVQQEAVAVEREGDAFRVLLADGSDFLTDRVVLAVGTLPPQRLQGVGPRLLVDPAYIAWPWQKNLRGEDALSRVPDDARVLIIGTGLTMADTVVTLLRRGHQGPITAISRHGLLPQPHLAEPGPTIALPPTVLAALNSGDVRQLLRALRSLAPIVPDWRSLVDALRPFLQGYWQGLPDVQRGRFLRHLRSYWEVVRHRLAPSLHEELEQLRSEGRLTIRAGRLLRASRGHQAVEVVIRERGHSHALAEQYDVLVRATGLDTDVERTSHPLVGQLRDAGIISADRFGLGLRTSTSYEALDRNGAAVRGLYCIGPLLRGRLWEITAVPELRVAARDLAQQLLRAPSASVRVQRDAALPRSVRVLRQASR</sequence>
<evidence type="ECO:0000313" key="3">
    <source>
        <dbReference type="Proteomes" id="UP000008632"/>
    </source>
</evidence>
<dbReference type="InterPro" id="IPR052189">
    <property type="entry name" value="L-asp_N-monooxygenase_NS-form"/>
</dbReference>
<dbReference type="EMBL" id="CP002446">
    <property type="protein sequence ID" value="ADV25904.1"/>
    <property type="molecule type" value="Genomic_DNA"/>
</dbReference>
<dbReference type="Proteomes" id="UP000008632">
    <property type="component" value="Chromosome"/>
</dbReference>
<dbReference type="AlphaFoldDB" id="E6WP05"/>